<dbReference type="GO" id="GO:0019786">
    <property type="term" value="F:protein-phosphatidylethanolamide deconjugating activity"/>
    <property type="evidence" value="ECO:0007669"/>
    <property type="project" value="InterPro"/>
</dbReference>
<evidence type="ECO:0000256" key="7">
    <source>
        <dbReference type="ARBA" id="ARBA00022807"/>
    </source>
</evidence>
<dbReference type="EC" id="3.4.22.-" evidence="11"/>
<keyword evidence="8 11" id="KW-0653">Protein transport</keyword>
<dbReference type="PANTHER" id="PTHR22624">
    <property type="entry name" value="CYSTEINE PROTEASE ATG4"/>
    <property type="match status" value="1"/>
</dbReference>
<dbReference type="EMBL" id="SCEB01000142">
    <property type="protein sequence ID" value="RXN00696.1"/>
    <property type="molecule type" value="Genomic_DNA"/>
</dbReference>
<keyword evidence="7" id="KW-0788">Thiol protease</keyword>
<dbReference type="GO" id="GO:0000423">
    <property type="term" value="P:mitophagy"/>
    <property type="evidence" value="ECO:0007669"/>
    <property type="project" value="TreeGrafter"/>
</dbReference>
<evidence type="ECO:0000256" key="4">
    <source>
        <dbReference type="ARBA" id="ARBA00022490"/>
    </source>
</evidence>
<gene>
    <name evidence="14" type="ORF">EOD39_8905</name>
</gene>
<evidence type="ECO:0000256" key="6">
    <source>
        <dbReference type="ARBA" id="ARBA00022801"/>
    </source>
</evidence>
<dbReference type="GO" id="GO:0004197">
    <property type="term" value="F:cysteine-type endopeptidase activity"/>
    <property type="evidence" value="ECO:0007669"/>
    <property type="project" value="TreeGrafter"/>
</dbReference>
<evidence type="ECO:0000256" key="10">
    <source>
        <dbReference type="ARBA" id="ARBA00029362"/>
    </source>
</evidence>
<dbReference type="GO" id="GO:0035973">
    <property type="term" value="P:aggrephagy"/>
    <property type="evidence" value="ECO:0007669"/>
    <property type="project" value="TreeGrafter"/>
</dbReference>
<dbReference type="InterPro" id="IPR005078">
    <property type="entry name" value="Peptidase_C54"/>
</dbReference>
<dbReference type="Proteomes" id="UP000289886">
    <property type="component" value="Unassembled WGS sequence"/>
</dbReference>
<dbReference type="AlphaFoldDB" id="A0A662YX29"/>
<dbReference type="GO" id="GO:0005737">
    <property type="term" value="C:cytoplasm"/>
    <property type="evidence" value="ECO:0007669"/>
    <property type="project" value="UniProtKB-SubCell"/>
</dbReference>
<dbReference type="GO" id="GO:0015031">
    <property type="term" value="P:protein transport"/>
    <property type="evidence" value="ECO:0007669"/>
    <property type="project" value="UniProtKB-KW"/>
</dbReference>
<dbReference type="InterPro" id="IPR046792">
    <property type="entry name" value="Peptidase_C54_cat"/>
</dbReference>
<evidence type="ECO:0000256" key="9">
    <source>
        <dbReference type="ARBA" id="ARBA00023006"/>
    </source>
</evidence>
<comment type="similarity">
    <text evidence="2 11">Belongs to the peptidase C54 family.</text>
</comment>
<keyword evidence="3" id="KW-0813">Transport</keyword>
<evidence type="ECO:0000256" key="12">
    <source>
        <dbReference type="SAM" id="MobiDB-lite"/>
    </source>
</evidence>
<dbReference type="PANTHER" id="PTHR22624:SF38">
    <property type="entry name" value="CYSTEINE PROTEASE ATG4C"/>
    <property type="match status" value="1"/>
</dbReference>
<dbReference type="GO" id="GO:0016485">
    <property type="term" value="P:protein processing"/>
    <property type="evidence" value="ECO:0007669"/>
    <property type="project" value="TreeGrafter"/>
</dbReference>
<keyword evidence="5 11" id="KW-0645">Protease</keyword>
<keyword evidence="15" id="KW-1185">Reference proteome</keyword>
<organism evidence="14 15">
    <name type="scientific">Acipenser ruthenus</name>
    <name type="common">Sterlet sturgeon</name>
    <dbReference type="NCBI Taxonomy" id="7906"/>
    <lineage>
        <taxon>Eukaryota</taxon>
        <taxon>Metazoa</taxon>
        <taxon>Chordata</taxon>
        <taxon>Craniata</taxon>
        <taxon>Vertebrata</taxon>
        <taxon>Euteleostomi</taxon>
        <taxon>Actinopterygii</taxon>
        <taxon>Chondrostei</taxon>
        <taxon>Acipenseriformes</taxon>
        <taxon>Acipenseridae</taxon>
        <taxon>Acipenser</taxon>
    </lineage>
</organism>
<evidence type="ECO:0000313" key="15">
    <source>
        <dbReference type="Proteomes" id="UP000289886"/>
    </source>
</evidence>
<dbReference type="Pfam" id="PF03416">
    <property type="entry name" value="Peptidase_C54"/>
    <property type="match status" value="2"/>
</dbReference>
<feature type="domain" description="Peptidase C54 catalytic" evidence="13">
    <location>
        <begin position="393"/>
        <end position="604"/>
    </location>
</feature>
<evidence type="ECO:0000256" key="5">
    <source>
        <dbReference type="ARBA" id="ARBA00022670"/>
    </source>
</evidence>
<evidence type="ECO:0000256" key="1">
    <source>
        <dbReference type="ARBA" id="ARBA00004496"/>
    </source>
</evidence>
<comment type="subcellular location">
    <subcellularLocation>
        <location evidence="1 11">Cytoplasm</location>
    </subcellularLocation>
</comment>
<keyword evidence="4 11" id="KW-0963">Cytoplasm</keyword>
<evidence type="ECO:0000256" key="2">
    <source>
        <dbReference type="ARBA" id="ARBA00010958"/>
    </source>
</evidence>
<evidence type="ECO:0000259" key="13">
    <source>
        <dbReference type="Pfam" id="PF03416"/>
    </source>
</evidence>
<evidence type="ECO:0000313" key="14">
    <source>
        <dbReference type="EMBL" id="RXN00696.1"/>
    </source>
</evidence>
<dbReference type="SUPFAM" id="SSF54001">
    <property type="entry name" value="Cysteine proteinases"/>
    <property type="match status" value="2"/>
</dbReference>
<protein>
    <recommendedName>
        <fullName evidence="11">Cysteine protease</fullName>
        <ecNumber evidence="11">3.4.22.-</ecNumber>
    </recommendedName>
</protein>
<evidence type="ECO:0000256" key="3">
    <source>
        <dbReference type="ARBA" id="ARBA00022448"/>
    </source>
</evidence>
<comment type="function">
    <text evidence="11">Cysteine protease that plays a key role in autophagy by mediating both proteolytic activation and delipidation of ATG8 family proteins.</text>
</comment>
<sequence length="655" mass="72421">MLFFVVHFTSNDPNNEPLSALNLPGWILKTKTYFSRNSPVFLLGKCYHFKAEEVESVAGSCSDKASERKLVIGSVVEFRQDFASRIWLTYREQFPQIQGSSFTSDCGWGCTLRTGQMLLAQGLVLHLLGRDWTWSDALKMDGLDTESWTASAARKLVSSLESSFQGLKPPESRAPAPGRAEEASTDLNCVHHRKIVSWFADCPAAQIGVHRLIELGHASGKSAGDWYGPAVVAHILRKAVKEATDPELQGITVYVAQDCTVYSADVIDSLQKPAQGPETETRVDRKAVIILIPVRLGGEKTNPEYFDFVKGILSLEYCIGIIGGKPKQAYYFVGFQDWTWSDALKMDGLDTESWTASAARKLVSSLESSFQGLKPPESRAPAPGRAEEASTDLNCVHHRKIVSWFADCPAAQIGVHRLIELGHASGKSAGDWYGPAVVAHILRKAVKEATDPELQGITVYVAQDCTVYSADVIDSLQKPAQGPETETRVDRKAVIILIPVRLGGEKTNPEYFDFVKGILSLEYCIGIIGGKPKQAYYFVGFQDDSLIYMDPHYCQSFVDVSMNGFPLESFHCPSPKKISFTKMDPSCTIGFYSRSVQDFEKISEEISKVLKPSSKEKYPAFTFVKGHGRDYEQSELTSEGEPRHPQYSSGGFVLL</sequence>
<evidence type="ECO:0000256" key="11">
    <source>
        <dbReference type="RuleBase" id="RU363115"/>
    </source>
</evidence>
<keyword evidence="6 11" id="KW-0378">Hydrolase</keyword>
<proteinExistence type="inferred from homology"/>
<reference evidence="14 15" key="1">
    <citation type="submission" date="2019-01" db="EMBL/GenBank/DDBJ databases">
        <title>Draft Genome and Complete Hox-Cluster Characterization of the Sterlet Sturgeon (Acipenser ruthenus).</title>
        <authorList>
            <person name="Wei Q."/>
        </authorList>
    </citation>
    <scope>NUCLEOTIDE SEQUENCE [LARGE SCALE GENOMIC DNA]</scope>
    <source>
        <strain evidence="14">WHYD16114868_AA</strain>
        <tissue evidence="14">Blood</tissue>
    </source>
</reference>
<feature type="region of interest" description="Disordered" evidence="12">
    <location>
        <begin position="631"/>
        <end position="655"/>
    </location>
</feature>
<comment type="caution">
    <text evidence="14">The sequence shown here is derived from an EMBL/GenBank/DDBJ whole genome shotgun (WGS) entry which is preliminary data.</text>
</comment>
<accession>A0A662YX29</accession>
<comment type="catalytic activity">
    <reaction evidence="10">
        <text>[protein]-C-terminal L-amino acid-glycyl-phosphatidylethanolamide + H2O = [protein]-C-terminal L-amino acid-glycine + a 1,2-diacyl-sn-glycero-3-phosphoethanolamine</text>
        <dbReference type="Rhea" id="RHEA:67548"/>
        <dbReference type="Rhea" id="RHEA-COMP:17323"/>
        <dbReference type="Rhea" id="RHEA-COMP:17324"/>
        <dbReference type="ChEBI" id="CHEBI:15377"/>
        <dbReference type="ChEBI" id="CHEBI:64612"/>
        <dbReference type="ChEBI" id="CHEBI:172940"/>
        <dbReference type="ChEBI" id="CHEBI:172941"/>
    </reaction>
    <physiologicalReaction direction="left-to-right" evidence="10">
        <dbReference type="Rhea" id="RHEA:67549"/>
    </physiologicalReaction>
</comment>
<evidence type="ECO:0000256" key="8">
    <source>
        <dbReference type="ARBA" id="ARBA00022927"/>
    </source>
</evidence>
<name>A0A662YX29_ACIRT</name>
<keyword evidence="9 11" id="KW-0072">Autophagy</keyword>
<dbReference type="GO" id="GO:0000045">
    <property type="term" value="P:autophagosome assembly"/>
    <property type="evidence" value="ECO:0007669"/>
    <property type="project" value="TreeGrafter"/>
</dbReference>
<feature type="domain" description="Peptidase C54 catalytic" evidence="13">
    <location>
        <begin position="77"/>
        <end position="337"/>
    </location>
</feature>
<dbReference type="GO" id="GO:0034727">
    <property type="term" value="P:piecemeal microautophagy of the nucleus"/>
    <property type="evidence" value="ECO:0007669"/>
    <property type="project" value="TreeGrafter"/>
</dbReference>
<dbReference type="InterPro" id="IPR038765">
    <property type="entry name" value="Papain-like_cys_pep_sf"/>
</dbReference>